<dbReference type="InterPro" id="IPR012133">
    <property type="entry name" value="Alpha-hydoxy_acid_DH_FMN"/>
</dbReference>
<feature type="domain" description="FMN hydroxy acid dehydrogenase" evidence="16">
    <location>
        <begin position="16"/>
        <end position="383"/>
    </location>
</feature>
<evidence type="ECO:0000256" key="5">
    <source>
        <dbReference type="ARBA" id="ARBA00022643"/>
    </source>
</evidence>
<protein>
    <recommendedName>
        <fullName evidence="8">L-lactate oxidase</fullName>
        <ecNumber evidence="3">1.1.3.15</ecNumber>
    </recommendedName>
    <alternativeName>
        <fullName evidence="13">(S)-2-hydroxy-acid oxidase</fullName>
    </alternativeName>
</protein>
<feature type="binding site" evidence="15">
    <location>
        <position position="148"/>
    </location>
    <ligand>
        <name>glyoxylate</name>
        <dbReference type="ChEBI" id="CHEBI:36655"/>
    </ligand>
</feature>
<evidence type="ECO:0000256" key="4">
    <source>
        <dbReference type="ARBA" id="ARBA00022630"/>
    </source>
</evidence>
<feature type="active site" description="Proton acceptor" evidence="14">
    <location>
        <position position="280"/>
    </location>
</feature>
<dbReference type="Proteomes" id="UP000323317">
    <property type="component" value="Unassembled WGS sequence"/>
</dbReference>
<dbReference type="PROSITE" id="PS00557">
    <property type="entry name" value="FMN_HYDROXY_ACID_DH_1"/>
    <property type="match status" value="1"/>
</dbReference>
<dbReference type="InterPro" id="IPR000262">
    <property type="entry name" value="FMN-dep_DH"/>
</dbReference>
<evidence type="ECO:0000256" key="6">
    <source>
        <dbReference type="ARBA" id="ARBA00023002"/>
    </source>
</evidence>
<feature type="binding site" evidence="15">
    <location>
        <begin position="311"/>
        <end position="315"/>
    </location>
    <ligand>
        <name>FMN</name>
        <dbReference type="ChEBI" id="CHEBI:58210"/>
    </ligand>
</feature>
<dbReference type="Pfam" id="PF01070">
    <property type="entry name" value="FMN_dh"/>
    <property type="match status" value="1"/>
</dbReference>
<dbReference type="PANTHER" id="PTHR10578">
    <property type="entry name" value="S -2-HYDROXY-ACID OXIDASE-RELATED"/>
    <property type="match status" value="1"/>
</dbReference>
<evidence type="ECO:0000256" key="11">
    <source>
        <dbReference type="ARBA" id="ARBA00050773"/>
    </source>
</evidence>
<dbReference type="Gene3D" id="3.20.20.70">
    <property type="entry name" value="Aldolase class I"/>
    <property type="match status" value="1"/>
</dbReference>
<sequence length="383" mass="42311">MGDEKMKMAAKDVNSLNGDRHLTINEWEEEAKALMERKAFDYIARGSGEESTLMANRKAFSRYQISHRVLRDVSHIDTSMNLFGSTISSPVLLAPIGVQTIAHPEGELASARAAAAMNVPFVVSTVSSYSMEEIGEQMGDSIRWFQLYYSGNEKVAESMIKRAESSGYTAIVLTVDTPIMGFRESDHRNKYSPVGEGAGSGNYFTDPEFCRLLEKPVMEDKEAALKKQYELFENPAVTWDAIRKIRQYTNLPILLKGIVHPEDASLALEYEVDGLIVSNHGGRQLDHGVATLDVLEKICDVVQGEIPVLFDSGIRRGSDIFKALALGASAALLGRPFIYGLAREGEDGVKKVVSQITTEFETTMALAGAAKIREIDKTYLVWK</sequence>
<organism evidence="17 18">
    <name type="scientific">Rossellomorea vietnamensis</name>
    <dbReference type="NCBI Taxonomy" id="218284"/>
    <lineage>
        <taxon>Bacteria</taxon>
        <taxon>Bacillati</taxon>
        <taxon>Bacillota</taxon>
        <taxon>Bacilli</taxon>
        <taxon>Bacillales</taxon>
        <taxon>Bacillaceae</taxon>
        <taxon>Rossellomorea</taxon>
    </lineage>
</organism>
<evidence type="ECO:0000256" key="3">
    <source>
        <dbReference type="ARBA" id="ARBA00013087"/>
    </source>
</evidence>
<comment type="similarity">
    <text evidence="7">Belongs to the FMN-dependent alpha-hydroxy acid dehydrogenase family.</text>
</comment>
<evidence type="ECO:0000256" key="7">
    <source>
        <dbReference type="ARBA" id="ARBA00024042"/>
    </source>
</evidence>
<keyword evidence="4 15" id="KW-0285">Flavoprotein</keyword>
<feature type="binding site" evidence="15">
    <location>
        <position position="174"/>
    </location>
    <ligand>
        <name>FMN</name>
        <dbReference type="ChEBI" id="CHEBI:58210"/>
    </ligand>
</feature>
<comment type="catalytic activity">
    <reaction evidence="11">
        <text>2-hydroxyoctadecanoate + O2 = 2-oxooctadecanoate + H2O2</text>
        <dbReference type="Rhea" id="RHEA:68964"/>
        <dbReference type="ChEBI" id="CHEBI:15379"/>
        <dbReference type="ChEBI" id="CHEBI:16240"/>
        <dbReference type="ChEBI" id="CHEBI:17162"/>
        <dbReference type="ChEBI" id="CHEBI:76724"/>
    </reaction>
</comment>
<evidence type="ECO:0000259" key="16">
    <source>
        <dbReference type="PROSITE" id="PS51349"/>
    </source>
</evidence>
<evidence type="ECO:0000256" key="10">
    <source>
        <dbReference type="ARBA" id="ARBA00050549"/>
    </source>
</evidence>
<evidence type="ECO:0000256" key="1">
    <source>
        <dbReference type="ARBA" id="ARBA00000616"/>
    </source>
</evidence>
<gene>
    <name evidence="17" type="ORF">FZC79_14980</name>
</gene>
<keyword evidence="5 15" id="KW-0288">FMN</keyword>
<comment type="catalytic activity">
    <reaction evidence="1">
        <text>a (2S)-2-hydroxycarboxylate + O2 = a 2-oxocarboxylate + H2O2</text>
        <dbReference type="Rhea" id="RHEA:16789"/>
        <dbReference type="ChEBI" id="CHEBI:15379"/>
        <dbReference type="ChEBI" id="CHEBI:16240"/>
        <dbReference type="ChEBI" id="CHEBI:35179"/>
        <dbReference type="ChEBI" id="CHEBI:58123"/>
        <dbReference type="EC" id="1.1.3.15"/>
    </reaction>
</comment>
<dbReference type="PIRSF" id="PIRSF000138">
    <property type="entry name" value="Al-hdrx_acd_dh"/>
    <property type="match status" value="1"/>
</dbReference>
<dbReference type="FunFam" id="3.20.20.70:FF:000029">
    <property type="entry name" value="L-lactate dehydrogenase"/>
    <property type="match status" value="1"/>
</dbReference>
<feature type="binding site" evidence="15">
    <location>
        <position position="280"/>
    </location>
    <ligand>
        <name>glyoxylate</name>
        <dbReference type="ChEBI" id="CHEBI:36655"/>
    </ligand>
</feature>
<feature type="binding site" evidence="15">
    <location>
        <position position="124"/>
    </location>
    <ligand>
        <name>FMN</name>
        <dbReference type="ChEBI" id="CHEBI:58210"/>
    </ligand>
</feature>
<dbReference type="PANTHER" id="PTHR10578:SF143">
    <property type="entry name" value="FMN-DEPENDENT ALPHA-HYDROXY ACID DEHYDROGENASE PB1A11.03"/>
    <property type="match status" value="1"/>
</dbReference>
<evidence type="ECO:0000313" key="18">
    <source>
        <dbReference type="Proteomes" id="UP000323317"/>
    </source>
</evidence>
<feature type="binding site" evidence="15">
    <location>
        <position position="42"/>
    </location>
    <ligand>
        <name>glyoxylate</name>
        <dbReference type="ChEBI" id="CHEBI:36655"/>
    </ligand>
</feature>
<name>A0A5D4KCJ2_9BACI</name>
<feature type="binding site" evidence="15">
    <location>
        <position position="146"/>
    </location>
    <ligand>
        <name>FMN</name>
        <dbReference type="ChEBI" id="CHEBI:58210"/>
    </ligand>
</feature>
<evidence type="ECO:0000313" key="17">
    <source>
        <dbReference type="EMBL" id="TYR74385.1"/>
    </source>
</evidence>
<dbReference type="EMBL" id="VTEH01000012">
    <property type="protein sequence ID" value="TYR74385.1"/>
    <property type="molecule type" value="Genomic_DNA"/>
</dbReference>
<feature type="binding site" evidence="15">
    <location>
        <position position="278"/>
    </location>
    <ligand>
        <name>FMN</name>
        <dbReference type="ChEBI" id="CHEBI:58210"/>
    </ligand>
</feature>
<feature type="binding site" evidence="15">
    <location>
        <begin position="334"/>
        <end position="335"/>
    </location>
    <ligand>
        <name>FMN</name>
        <dbReference type="ChEBI" id="CHEBI:58210"/>
    </ligand>
</feature>
<dbReference type="PROSITE" id="PS51349">
    <property type="entry name" value="FMN_HYDROXY_ACID_DH_2"/>
    <property type="match status" value="1"/>
</dbReference>
<evidence type="ECO:0000256" key="13">
    <source>
        <dbReference type="ARBA" id="ARBA00079803"/>
    </source>
</evidence>
<keyword evidence="6" id="KW-0560">Oxidoreductase</keyword>
<dbReference type="InterPro" id="IPR037396">
    <property type="entry name" value="FMN_HAD"/>
</dbReference>
<dbReference type="InterPro" id="IPR008259">
    <property type="entry name" value="FMN_hydac_DH_AS"/>
</dbReference>
<feature type="binding site" evidence="15">
    <location>
        <position position="183"/>
    </location>
    <ligand>
        <name>glyoxylate</name>
        <dbReference type="ChEBI" id="CHEBI:36655"/>
    </ligand>
</feature>
<accession>A0A5D4KCJ2</accession>
<evidence type="ECO:0000256" key="15">
    <source>
        <dbReference type="PIRSR" id="PIRSR000138-2"/>
    </source>
</evidence>
<evidence type="ECO:0000256" key="12">
    <source>
        <dbReference type="ARBA" id="ARBA00052949"/>
    </source>
</evidence>
<evidence type="ECO:0000256" key="9">
    <source>
        <dbReference type="ARBA" id="ARBA00048754"/>
    </source>
</evidence>
<dbReference type="SUPFAM" id="SSF51395">
    <property type="entry name" value="FMN-linked oxidoreductases"/>
    <property type="match status" value="1"/>
</dbReference>
<dbReference type="AlphaFoldDB" id="A0A5D4KCJ2"/>
<dbReference type="InterPro" id="IPR013785">
    <property type="entry name" value="Aldolase_TIM"/>
</dbReference>
<comment type="catalytic activity">
    <reaction evidence="9">
        <text>(S)-lactate + O2 = pyruvate + H2O2</text>
        <dbReference type="Rhea" id="RHEA:55868"/>
        <dbReference type="ChEBI" id="CHEBI:15361"/>
        <dbReference type="ChEBI" id="CHEBI:15379"/>
        <dbReference type="ChEBI" id="CHEBI:16240"/>
        <dbReference type="ChEBI" id="CHEBI:16651"/>
    </reaction>
    <physiologicalReaction direction="left-to-right" evidence="9">
        <dbReference type="Rhea" id="RHEA:55869"/>
    </physiologicalReaction>
</comment>
<comment type="cofactor">
    <cofactor evidence="2">
        <name>FMN</name>
        <dbReference type="ChEBI" id="CHEBI:58210"/>
    </cofactor>
</comment>
<evidence type="ECO:0000256" key="2">
    <source>
        <dbReference type="ARBA" id="ARBA00001917"/>
    </source>
</evidence>
<comment type="catalytic activity">
    <reaction evidence="12">
        <text>2-hydroxyoctanoate + O2 = 2-oxooctanoate + H2O2</text>
        <dbReference type="Rhea" id="RHEA:67940"/>
        <dbReference type="ChEBI" id="CHEBI:15379"/>
        <dbReference type="ChEBI" id="CHEBI:16240"/>
        <dbReference type="ChEBI" id="CHEBI:133514"/>
        <dbReference type="ChEBI" id="CHEBI:176689"/>
    </reaction>
</comment>
<evidence type="ECO:0000256" key="8">
    <source>
        <dbReference type="ARBA" id="ARBA00029513"/>
    </source>
</evidence>
<feature type="binding site" evidence="15">
    <location>
        <begin position="95"/>
        <end position="97"/>
    </location>
    <ligand>
        <name>FMN</name>
        <dbReference type="ChEBI" id="CHEBI:58210"/>
    </ligand>
</feature>
<proteinExistence type="inferred from homology"/>
<dbReference type="GO" id="GO:0003973">
    <property type="term" value="F:(S)-2-hydroxy-acid oxidase activity"/>
    <property type="evidence" value="ECO:0007669"/>
    <property type="project" value="UniProtKB-EC"/>
</dbReference>
<feature type="binding site" evidence="15">
    <location>
        <position position="283"/>
    </location>
    <ligand>
        <name>glyoxylate</name>
        <dbReference type="ChEBI" id="CHEBI:36655"/>
    </ligand>
</feature>
<feature type="binding site" evidence="15">
    <location>
        <position position="256"/>
    </location>
    <ligand>
        <name>FMN</name>
        <dbReference type="ChEBI" id="CHEBI:58210"/>
    </ligand>
</feature>
<comment type="caution">
    <text evidence="17">The sequence shown here is derived from an EMBL/GenBank/DDBJ whole genome shotgun (WGS) entry which is preliminary data.</text>
</comment>
<dbReference type="EC" id="1.1.3.15" evidence="3"/>
<evidence type="ECO:0000256" key="14">
    <source>
        <dbReference type="PIRSR" id="PIRSR000138-1"/>
    </source>
</evidence>
<comment type="catalytic activity">
    <reaction evidence="10">
        <text>mandelate + O2 = phenylglyoxylate + H2O2</text>
        <dbReference type="Rhea" id="RHEA:68968"/>
        <dbReference type="ChEBI" id="CHEBI:15379"/>
        <dbReference type="ChEBI" id="CHEBI:16240"/>
        <dbReference type="ChEBI" id="CHEBI:25147"/>
        <dbReference type="ChEBI" id="CHEBI:36656"/>
    </reaction>
</comment>
<reference evidence="17 18" key="1">
    <citation type="submission" date="2019-08" db="EMBL/GenBank/DDBJ databases">
        <title>Bacillus genomes from the desert of Cuatro Cienegas, Coahuila.</title>
        <authorList>
            <person name="Olmedo-Alvarez G."/>
        </authorList>
    </citation>
    <scope>NUCLEOTIDE SEQUENCE [LARGE SCALE GENOMIC DNA]</scope>
    <source>
        <strain evidence="17 18">CH40_1T</strain>
    </source>
</reference>
<dbReference type="GO" id="GO:0010181">
    <property type="term" value="F:FMN binding"/>
    <property type="evidence" value="ECO:0007669"/>
    <property type="project" value="InterPro"/>
</dbReference>